<protein>
    <submittedName>
        <fullName evidence="3">Prolyl oligopeptidase family serine peptidase</fullName>
    </submittedName>
</protein>
<dbReference type="Gene3D" id="3.40.50.1820">
    <property type="entry name" value="alpha/beta hydrolase"/>
    <property type="match status" value="1"/>
</dbReference>
<dbReference type="InterPro" id="IPR029058">
    <property type="entry name" value="AB_hydrolase_fold"/>
</dbReference>
<evidence type="ECO:0000259" key="2">
    <source>
        <dbReference type="Pfam" id="PF00326"/>
    </source>
</evidence>
<gene>
    <name evidence="3" type="ORF">VRU49_01620</name>
</gene>
<feature type="domain" description="Peptidase S9 prolyl oligopeptidase catalytic" evidence="2">
    <location>
        <begin position="417"/>
        <end position="628"/>
    </location>
</feature>
<dbReference type="Pfam" id="PF00326">
    <property type="entry name" value="Peptidase_S9"/>
    <property type="match status" value="1"/>
</dbReference>
<comment type="caution">
    <text evidence="3">The sequence shown here is derived from an EMBL/GenBank/DDBJ whole genome shotgun (WGS) entry which is preliminary data.</text>
</comment>
<dbReference type="Proteomes" id="UP001337681">
    <property type="component" value="Unassembled WGS sequence"/>
</dbReference>
<dbReference type="SUPFAM" id="SSF53474">
    <property type="entry name" value="alpha/beta-Hydrolases"/>
    <property type="match status" value="1"/>
</dbReference>
<name>A0ABU7GYM4_9SPHI</name>
<reference evidence="3 4" key="1">
    <citation type="submission" date="2024-01" db="EMBL/GenBank/DDBJ databases">
        <title>Pedobacter sp. nov., isolated from oil-contaminated soil.</title>
        <authorList>
            <person name="Le N.T.T."/>
        </authorList>
    </citation>
    <scope>NUCLEOTIDE SEQUENCE [LARGE SCALE GENOMIC DNA]</scope>
    <source>
        <strain evidence="3 4">VNH31</strain>
    </source>
</reference>
<dbReference type="InterPro" id="IPR011042">
    <property type="entry name" value="6-blade_b-propeller_TolB-like"/>
</dbReference>
<dbReference type="InterPro" id="IPR001375">
    <property type="entry name" value="Peptidase_S9_cat"/>
</dbReference>
<dbReference type="Gene3D" id="2.120.10.30">
    <property type="entry name" value="TolB, C-terminal domain"/>
    <property type="match status" value="1"/>
</dbReference>
<dbReference type="PROSITE" id="PS51257">
    <property type="entry name" value="PROKAR_LIPOPROTEIN"/>
    <property type="match status" value="1"/>
</dbReference>
<evidence type="ECO:0000313" key="4">
    <source>
        <dbReference type="Proteomes" id="UP001337681"/>
    </source>
</evidence>
<accession>A0ABU7GYM4</accession>
<evidence type="ECO:0000256" key="1">
    <source>
        <dbReference type="ARBA" id="ARBA00022801"/>
    </source>
</evidence>
<keyword evidence="1" id="KW-0378">Hydrolase</keyword>
<sequence length="629" mass="71702">MKLGKLLTIITSVLLLFSACNRQDKVREIPVNDFFKTQEKTAYRISPNGSFISYLQQKDGESVLMVESVIDGNPKEIIKSTGKNISFYAWVSDDELIYYKEVNTGVRKSDLFIISKDGKNERQLTYNEERRMQVLDEQLIDGKFLLIASNKRDSAVIDVYRLNVRDGKFEMAAKNPGNITRWITDRAGKLRLAISSDGVNETFLYRLNEQEAFRPVLSNSNATYVRPVAFSENYPNIIYAISNSGRDKNALVEIDCNTGKETKVLFENDSLNVVDAQYSRSRKKMVFVVYETWKKQKHYLDTGVKALYDKLDELLPNTETRISDRDKNDNVLIVRTFTDRNPGSYYLFFVNEGRIRKLGDFNPSINEQEMSKMEPIKFKSRDGLDIEGYLTLPLYKSPTNLPLVVIPNSGPGVRNSWGYNAEVQFLANRGFAVLQINARGSAGYGKNFYVAGFKQLGLKINDDYEDGVKWLAGKGIIDPKKVAIYGSGFGGFIALSSVYRNPGTYAVAASNAGILNMFGYLKSFPAYYNANLHARYEIYGDPRLDNEYLNKVSPIFNVDKIKTPIFINVNVKDTRLSPAEGIQFIKQLQKQNTKVTYIENQDQPFSPRRDENRQRLYTQLEEFLSANLK</sequence>
<organism evidence="3 4">
    <name type="scientific">Pedobacter flavus</name>
    <dbReference type="NCBI Taxonomy" id="3113906"/>
    <lineage>
        <taxon>Bacteria</taxon>
        <taxon>Pseudomonadati</taxon>
        <taxon>Bacteroidota</taxon>
        <taxon>Sphingobacteriia</taxon>
        <taxon>Sphingobacteriales</taxon>
        <taxon>Sphingobacteriaceae</taxon>
        <taxon>Pedobacter</taxon>
    </lineage>
</organism>
<dbReference type="SUPFAM" id="SSF82171">
    <property type="entry name" value="DPP6 N-terminal domain-like"/>
    <property type="match status" value="1"/>
</dbReference>
<proteinExistence type="predicted"/>
<dbReference type="EMBL" id="JAZDQU010000001">
    <property type="protein sequence ID" value="MEE1884106.1"/>
    <property type="molecule type" value="Genomic_DNA"/>
</dbReference>
<dbReference type="PANTHER" id="PTHR42776:SF27">
    <property type="entry name" value="DIPEPTIDYL PEPTIDASE FAMILY MEMBER 6"/>
    <property type="match status" value="1"/>
</dbReference>
<evidence type="ECO:0000313" key="3">
    <source>
        <dbReference type="EMBL" id="MEE1884106.1"/>
    </source>
</evidence>
<dbReference type="RefSeq" id="WP_330145024.1">
    <property type="nucleotide sequence ID" value="NZ_JAZDQU010000001.1"/>
</dbReference>
<dbReference type="PANTHER" id="PTHR42776">
    <property type="entry name" value="SERINE PEPTIDASE S9 FAMILY MEMBER"/>
    <property type="match status" value="1"/>
</dbReference>
<keyword evidence="4" id="KW-1185">Reference proteome</keyword>